<dbReference type="InterPro" id="IPR013249">
    <property type="entry name" value="RNA_pol_sigma70_r4_t2"/>
</dbReference>
<gene>
    <name evidence="7" type="ORF">IEO70_01025</name>
</gene>
<evidence type="ECO:0000313" key="8">
    <source>
        <dbReference type="Proteomes" id="UP000602076"/>
    </source>
</evidence>
<dbReference type="Pfam" id="PF08281">
    <property type="entry name" value="Sigma70_r4_2"/>
    <property type="match status" value="1"/>
</dbReference>
<dbReference type="InterPro" id="IPR014284">
    <property type="entry name" value="RNA_pol_sigma-70_dom"/>
</dbReference>
<evidence type="ECO:0000256" key="4">
    <source>
        <dbReference type="ARBA" id="ARBA00023163"/>
    </source>
</evidence>
<evidence type="ECO:0000256" key="3">
    <source>
        <dbReference type="ARBA" id="ARBA00023082"/>
    </source>
</evidence>
<keyword evidence="4" id="KW-0804">Transcription</keyword>
<feature type="domain" description="RNA polymerase sigma factor 70 region 4 type 2" evidence="6">
    <location>
        <begin position="106"/>
        <end position="158"/>
    </location>
</feature>
<dbReference type="SUPFAM" id="SSF88946">
    <property type="entry name" value="Sigma2 domain of RNA polymerase sigma factors"/>
    <property type="match status" value="1"/>
</dbReference>
<dbReference type="InterPro" id="IPR039425">
    <property type="entry name" value="RNA_pol_sigma-70-like"/>
</dbReference>
<organism evidence="7 8">
    <name type="scientific">Peribacillus faecalis</name>
    <dbReference type="NCBI Taxonomy" id="2772559"/>
    <lineage>
        <taxon>Bacteria</taxon>
        <taxon>Bacillati</taxon>
        <taxon>Bacillota</taxon>
        <taxon>Bacilli</taxon>
        <taxon>Bacillales</taxon>
        <taxon>Bacillaceae</taxon>
        <taxon>Peribacillus</taxon>
    </lineage>
</organism>
<dbReference type="InterPro" id="IPR007627">
    <property type="entry name" value="RNA_pol_sigma70_r2"/>
</dbReference>
<dbReference type="SUPFAM" id="SSF88659">
    <property type="entry name" value="Sigma3 and sigma4 domains of RNA polymerase sigma factors"/>
    <property type="match status" value="1"/>
</dbReference>
<evidence type="ECO:0000259" key="6">
    <source>
        <dbReference type="Pfam" id="PF08281"/>
    </source>
</evidence>
<dbReference type="GO" id="GO:0003677">
    <property type="term" value="F:DNA binding"/>
    <property type="evidence" value="ECO:0007669"/>
    <property type="project" value="InterPro"/>
</dbReference>
<dbReference type="PANTHER" id="PTHR43133:SF51">
    <property type="entry name" value="RNA POLYMERASE SIGMA FACTOR"/>
    <property type="match status" value="1"/>
</dbReference>
<dbReference type="Proteomes" id="UP000602076">
    <property type="component" value="Unassembled WGS sequence"/>
</dbReference>
<reference evidence="7" key="1">
    <citation type="submission" date="2020-09" db="EMBL/GenBank/DDBJ databases">
        <title>Bacillus faecalis sp. nov., a moderately halophilic bacterium isolated from cow faeces.</title>
        <authorList>
            <person name="Jiang L."/>
            <person name="Lee J."/>
        </authorList>
    </citation>
    <scope>NUCLEOTIDE SEQUENCE</scope>
    <source>
        <strain evidence="7">AGMB 02131</strain>
    </source>
</reference>
<dbReference type="GO" id="GO:0016987">
    <property type="term" value="F:sigma factor activity"/>
    <property type="evidence" value="ECO:0007669"/>
    <property type="project" value="UniProtKB-KW"/>
</dbReference>
<proteinExistence type="inferred from homology"/>
<dbReference type="InterPro" id="IPR013324">
    <property type="entry name" value="RNA_pol_sigma_r3/r4-like"/>
</dbReference>
<dbReference type="CDD" id="cd06171">
    <property type="entry name" value="Sigma70_r4"/>
    <property type="match status" value="1"/>
</dbReference>
<comment type="caution">
    <text evidence="7">The sequence shown here is derived from an EMBL/GenBank/DDBJ whole genome shotgun (WGS) entry which is preliminary data.</text>
</comment>
<evidence type="ECO:0000256" key="2">
    <source>
        <dbReference type="ARBA" id="ARBA00023015"/>
    </source>
</evidence>
<dbReference type="Gene3D" id="1.10.10.10">
    <property type="entry name" value="Winged helix-like DNA-binding domain superfamily/Winged helix DNA-binding domain"/>
    <property type="match status" value="1"/>
</dbReference>
<keyword evidence="8" id="KW-1185">Reference proteome</keyword>
<keyword evidence="3" id="KW-0731">Sigma factor</keyword>
<dbReference type="Pfam" id="PF04542">
    <property type="entry name" value="Sigma70_r2"/>
    <property type="match status" value="1"/>
</dbReference>
<comment type="similarity">
    <text evidence="1">Belongs to the sigma-70 factor family. ECF subfamily.</text>
</comment>
<dbReference type="InterPro" id="IPR036388">
    <property type="entry name" value="WH-like_DNA-bd_sf"/>
</dbReference>
<evidence type="ECO:0000256" key="1">
    <source>
        <dbReference type="ARBA" id="ARBA00010641"/>
    </source>
</evidence>
<name>A0A927CVY8_9BACI</name>
<evidence type="ECO:0000259" key="5">
    <source>
        <dbReference type="Pfam" id="PF04542"/>
    </source>
</evidence>
<dbReference type="InterPro" id="IPR013325">
    <property type="entry name" value="RNA_pol_sigma_r2"/>
</dbReference>
<dbReference type="EMBL" id="JACXSI010000001">
    <property type="protein sequence ID" value="MBD3106960.1"/>
    <property type="molecule type" value="Genomic_DNA"/>
</dbReference>
<accession>A0A927CVY8</accession>
<feature type="domain" description="RNA polymerase sigma-70 region 2" evidence="5">
    <location>
        <begin position="22"/>
        <end position="86"/>
    </location>
</feature>
<keyword evidence="2" id="KW-0805">Transcription regulation</keyword>
<dbReference type="PANTHER" id="PTHR43133">
    <property type="entry name" value="RNA POLYMERASE ECF-TYPE SIGMA FACTO"/>
    <property type="match status" value="1"/>
</dbReference>
<protein>
    <submittedName>
        <fullName evidence="7">Sigma-70 family RNA polymerase sigma factor</fullName>
    </submittedName>
</protein>
<dbReference type="NCBIfam" id="TIGR02937">
    <property type="entry name" value="sigma70-ECF"/>
    <property type="match status" value="1"/>
</dbReference>
<dbReference type="Gene3D" id="1.10.1740.10">
    <property type="match status" value="1"/>
</dbReference>
<dbReference type="RefSeq" id="WP_190996496.1">
    <property type="nucleotide sequence ID" value="NZ_JACXSI010000001.1"/>
</dbReference>
<dbReference type="GO" id="GO:0006352">
    <property type="term" value="P:DNA-templated transcription initiation"/>
    <property type="evidence" value="ECO:0007669"/>
    <property type="project" value="InterPro"/>
</dbReference>
<sequence length="169" mass="19952">MELHTLKKATEGDEQAFLAVMHTYKEDLYRTALSFLKNEHDAIEAIQEVTFRAYKNIKKVKEPAYVKTWLIRVMMNYCHDELKKKQQFIIKRDRKHDIAIYDSNLLIIEEALRSLSSEQQQLLHMKYFMDIKNKELAAIHNVPEGTIKSRVHNALSKLRTFLSEKGDEK</sequence>
<dbReference type="AlphaFoldDB" id="A0A927CVY8"/>
<evidence type="ECO:0000313" key="7">
    <source>
        <dbReference type="EMBL" id="MBD3106960.1"/>
    </source>
</evidence>